<gene>
    <name evidence="1" type="ORF">EJ995_08025</name>
</gene>
<keyword evidence="2" id="KW-1185">Reference proteome</keyword>
<dbReference type="KEGG" id="noj:EJ995_08025"/>
<evidence type="ECO:0000313" key="2">
    <source>
        <dbReference type="Proteomes" id="UP000279600"/>
    </source>
</evidence>
<dbReference type="Proteomes" id="UP000279600">
    <property type="component" value="Chromosome"/>
</dbReference>
<dbReference type="EMBL" id="CP034549">
    <property type="protein sequence ID" value="AZQ44181.1"/>
    <property type="molecule type" value="Genomic_DNA"/>
</dbReference>
<organism evidence="1 2">
    <name type="scientific">Nonlabens ponticola</name>
    <dbReference type="NCBI Taxonomy" id="2496866"/>
    <lineage>
        <taxon>Bacteria</taxon>
        <taxon>Pseudomonadati</taxon>
        <taxon>Bacteroidota</taxon>
        <taxon>Flavobacteriia</taxon>
        <taxon>Flavobacteriales</taxon>
        <taxon>Flavobacteriaceae</taxon>
        <taxon>Nonlabens</taxon>
    </lineage>
</organism>
<accession>A0A3S9MY52</accession>
<reference evidence="1 2" key="1">
    <citation type="submission" date="2018-12" db="EMBL/GenBank/DDBJ databases">
        <title>Complete genome of Nonlabens sp. MJ115.</title>
        <authorList>
            <person name="Choi H.S."/>
            <person name="Jung J."/>
        </authorList>
    </citation>
    <scope>NUCLEOTIDE SEQUENCE [LARGE SCALE GENOMIC DNA]</scope>
    <source>
        <strain evidence="1 2">MJ115</strain>
    </source>
</reference>
<dbReference type="OrthoDB" id="1406487at2"/>
<sequence>MLRVVKHILIKSKEYTLIAFFLMSTNALAHISEAHERIEKEAYKLLIEQEATENHPDGLSMFNYLVAQNYIKESDEASSAYPDLDLSRQFLSDRQIYHFMASSRYVMQALRRYDNIDEQQHYIISKALPECINLLYTLTRETIDNPTGANQAGRGIYVLMHAITDSYSREHTIRQPITHNIQNIKSWKLSRLFWPEVAKLKADNSNDEVETLVFLHSIEGKADAEWVDEEGNLNEEAKAAVNAIKELLIIIYQATQNKAEVDSLITSYIGKHFQPVGAVVNDQQFVFETENTTMDLSYEDGYFDNSNVLELDRYPHYSHMLTFQNGLSQIERPSFGYELGIHISPRAAFSSTSFFQRLPYGIVIGINENTDILPDASLVESLQFKAAAKVMFYLPLRNLVLEPRLGLGMTPLNSNDNNLGLLTGFDVAFNLGRDNNRQRTKRFSIGYEYDASGLHSYNSILLKAGFNNWQGRVVKK</sequence>
<dbReference type="RefSeq" id="WP_126447365.1">
    <property type="nucleotide sequence ID" value="NZ_CP034549.1"/>
</dbReference>
<evidence type="ECO:0000313" key="1">
    <source>
        <dbReference type="EMBL" id="AZQ44181.1"/>
    </source>
</evidence>
<name>A0A3S9MY52_9FLAO</name>
<protein>
    <submittedName>
        <fullName evidence="1">Uncharacterized protein</fullName>
    </submittedName>
</protein>
<proteinExistence type="predicted"/>
<dbReference type="AlphaFoldDB" id="A0A3S9MY52"/>